<keyword evidence="3" id="KW-1185">Reference proteome</keyword>
<dbReference type="EMBL" id="CCYD01000428">
    <property type="protein sequence ID" value="CEG39521.1"/>
    <property type="molecule type" value="Genomic_DNA"/>
</dbReference>
<protein>
    <submittedName>
        <fullName evidence="2">Uncharacterized protein</fullName>
    </submittedName>
</protein>
<feature type="region of interest" description="Disordered" evidence="1">
    <location>
        <begin position="74"/>
        <end position="96"/>
    </location>
</feature>
<dbReference type="AlphaFoldDB" id="A0A0P1AER6"/>
<evidence type="ECO:0000313" key="3">
    <source>
        <dbReference type="Proteomes" id="UP000054928"/>
    </source>
</evidence>
<dbReference type="GeneID" id="36404818"/>
<dbReference type="RefSeq" id="XP_024575890.1">
    <property type="nucleotide sequence ID" value="XM_024725077.1"/>
</dbReference>
<name>A0A0P1AER6_PLAHL</name>
<proteinExistence type="predicted"/>
<feature type="compositionally biased region" description="Polar residues" evidence="1">
    <location>
        <begin position="78"/>
        <end position="90"/>
    </location>
</feature>
<dbReference type="Proteomes" id="UP000054928">
    <property type="component" value="Unassembled WGS sequence"/>
</dbReference>
<accession>A0A0P1AER6</accession>
<organism evidence="2 3">
    <name type="scientific">Plasmopara halstedii</name>
    <name type="common">Downy mildew of sunflower</name>
    <dbReference type="NCBI Taxonomy" id="4781"/>
    <lineage>
        <taxon>Eukaryota</taxon>
        <taxon>Sar</taxon>
        <taxon>Stramenopiles</taxon>
        <taxon>Oomycota</taxon>
        <taxon>Peronosporomycetes</taxon>
        <taxon>Peronosporales</taxon>
        <taxon>Peronosporaceae</taxon>
        <taxon>Plasmopara</taxon>
    </lineage>
</organism>
<evidence type="ECO:0000313" key="2">
    <source>
        <dbReference type="EMBL" id="CEG39521.1"/>
    </source>
</evidence>
<evidence type="ECO:0000256" key="1">
    <source>
        <dbReference type="SAM" id="MobiDB-lite"/>
    </source>
</evidence>
<sequence>MHTLAHDDKSIINVKDNLQAQICCQSELFGMHTNVDEDTVYTSRTQHTIFAYSPFGLATNEYNIDIQGQIEGKVGQARTASNTDRTQQTRADLGLS</sequence>
<reference evidence="3" key="1">
    <citation type="submission" date="2014-09" db="EMBL/GenBank/DDBJ databases">
        <authorList>
            <person name="Sharma Rahul"/>
            <person name="Thines Marco"/>
        </authorList>
    </citation>
    <scope>NUCLEOTIDE SEQUENCE [LARGE SCALE GENOMIC DNA]</scope>
</reference>